<evidence type="ECO:0000256" key="1">
    <source>
        <dbReference type="SAM" id="SignalP"/>
    </source>
</evidence>
<protein>
    <submittedName>
        <fullName evidence="2">Putative secreted protein</fullName>
    </submittedName>
</protein>
<evidence type="ECO:0000313" key="2">
    <source>
        <dbReference type="EMBL" id="MBW75665.1"/>
    </source>
</evidence>
<name>A0A2M4DDQ3_ANODA</name>
<feature type="chain" id="PRO_5014818138" evidence="1">
    <location>
        <begin position="25"/>
        <end position="75"/>
    </location>
</feature>
<organism evidence="2">
    <name type="scientific">Anopheles darlingi</name>
    <name type="common">Mosquito</name>
    <dbReference type="NCBI Taxonomy" id="43151"/>
    <lineage>
        <taxon>Eukaryota</taxon>
        <taxon>Metazoa</taxon>
        <taxon>Ecdysozoa</taxon>
        <taxon>Arthropoda</taxon>
        <taxon>Hexapoda</taxon>
        <taxon>Insecta</taxon>
        <taxon>Pterygota</taxon>
        <taxon>Neoptera</taxon>
        <taxon>Endopterygota</taxon>
        <taxon>Diptera</taxon>
        <taxon>Nematocera</taxon>
        <taxon>Culicoidea</taxon>
        <taxon>Culicidae</taxon>
        <taxon>Anophelinae</taxon>
        <taxon>Anopheles</taxon>
    </lineage>
</organism>
<accession>A0A2M4DDQ3</accession>
<sequence length="75" mass="8240">MGSSAGTLCLQWCALLHTAILCAACNFSQHAASTTPCDSLGISLAPRRRQSTSTRFFFFVIVVRRQHMAAPERHC</sequence>
<feature type="signal peptide" evidence="1">
    <location>
        <begin position="1"/>
        <end position="24"/>
    </location>
</feature>
<keyword evidence="1" id="KW-0732">Signal</keyword>
<dbReference type="EMBL" id="GGFL01011487">
    <property type="protein sequence ID" value="MBW75665.1"/>
    <property type="molecule type" value="Transcribed_RNA"/>
</dbReference>
<proteinExistence type="predicted"/>
<dbReference type="AlphaFoldDB" id="A0A2M4DDQ3"/>
<reference evidence="2" key="1">
    <citation type="submission" date="2018-01" db="EMBL/GenBank/DDBJ databases">
        <title>An insight into the sialome of Amazonian anophelines.</title>
        <authorList>
            <person name="Ribeiro J.M."/>
            <person name="Scarpassa V."/>
            <person name="Calvo E."/>
        </authorList>
    </citation>
    <scope>NUCLEOTIDE SEQUENCE</scope>
</reference>